<protein>
    <submittedName>
        <fullName evidence="1">Uncharacterized protein</fullName>
    </submittedName>
</protein>
<dbReference type="AlphaFoldDB" id="A0A4R4IWS3"/>
<sequence length="68" mass="7738">MKAYIVKVALRGVSPMVWHRFRLLGETSLSDKHSQLPDCALLRTERATFTALRSSLSKAFIVTRQNFS</sequence>
<organism evidence="1 2">
    <name type="scientific">Photorhabdus khanii subsp. guanajuatensis</name>
    <dbReference type="NCBI Taxonomy" id="2100166"/>
    <lineage>
        <taxon>Bacteria</taxon>
        <taxon>Pseudomonadati</taxon>
        <taxon>Pseudomonadota</taxon>
        <taxon>Gammaproteobacteria</taxon>
        <taxon>Enterobacterales</taxon>
        <taxon>Morganellaceae</taxon>
        <taxon>Photorhabdus</taxon>
    </lineage>
</organism>
<gene>
    <name evidence="1" type="ORF">C5467_21865</name>
</gene>
<name>A0A4R4IWS3_9GAMM</name>
<dbReference type="Proteomes" id="UP000295598">
    <property type="component" value="Unassembled WGS sequence"/>
</dbReference>
<proteinExistence type="predicted"/>
<evidence type="ECO:0000313" key="2">
    <source>
        <dbReference type="Proteomes" id="UP000295598"/>
    </source>
</evidence>
<comment type="caution">
    <text evidence="1">The sequence shown here is derived from an EMBL/GenBank/DDBJ whole genome shotgun (WGS) entry which is preliminary data.</text>
</comment>
<accession>A0A4R4IWS3</accession>
<dbReference type="EMBL" id="PUJY01000064">
    <property type="protein sequence ID" value="TDB45420.1"/>
    <property type="molecule type" value="Genomic_DNA"/>
</dbReference>
<reference evidence="1 2" key="1">
    <citation type="journal article" date="2019" name="Int. J. Syst. Evol. Microbiol.">
        <title>Photorhabdus khanii subsp. guanajuatensis subsp. nov., isolated from Heterorhabditis atacamensis, and Photorhabdus luminescens subsp. mexicana subsp. nov., isolated from Heterorhabditis mexicana entomopathogenic nematodes.</title>
        <authorList>
            <person name="Machado R.A.R."/>
            <person name="Bruno P."/>
            <person name="Arce C.C.M."/>
            <person name="Liechti N."/>
            <person name="Kohler A."/>
            <person name="Bernal J."/>
            <person name="Bruggmann R."/>
            <person name="Turlings T.C.J."/>
        </authorList>
    </citation>
    <scope>NUCLEOTIDE SEQUENCE [LARGE SCALE GENOMIC DNA]</scope>
    <source>
        <strain evidence="1 2">MEX20-17</strain>
    </source>
</reference>
<evidence type="ECO:0000313" key="1">
    <source>
        <dbReference type="EMBL" id="TDB45420.1"/>
    </source>
</evidence>